<reference evidence="2 3" key="2">
    <citation type="submission" date="2024-07" db="EMBL/GenBank/DDBJ databases">
        <authorList>
            <person name="Akdeniz Z."/>
        </authorList>
    </citation>
    <scope>NUCLEOTIDE SEQUENCE [LARGE SCALE GENOMIC DNA]</scope>
</reference>
<dbReference type="AlphaFoldDB" id="A0AA86NBE3"/>
<comment type="caution">
    <text evidence="1">The sequence shown here is derived from an EMBL/GenBank/DDBJ whole genome shotgun (WGS) entry which is preliminary data.</text>
</comment>
<dbReference type="EMBL" id="CAXDID020000307">
    <property type="protein sequence ID" value="CAL6074299.1"/>
    <property type="molecule type" value="Genomic_DNA"/>
</dbReference>
<dbReference type="EMBL" id="CATOUU010000096">
    <property type="protein sequence ID" value="CAI9916268.1"/>
    <property type="molecule type" value="Genomic_DNA"/>
</dbReference>
<proteinExistence type="predicted"/>
<name>A0AA86NBE3_9EUKA</name>
<reference evidence="1" key="1">
    <citation type="submission" date="2023-06" db="EMBL/GenBank/DDBJ databases">
        <authorList>
            <person name="Kurt Z."/>
        </authorList>
    </citation>
    <scope>NUCLEOTIDE SEQUENCE</scope>
</reference>
<organism evidence="1">
    <name type="scientific">Hexamita inflata</name>
    <dbReference type="NCBI Taxonomy" id="28002"/>
    <lineage>
        <taxon>Eukaryota</taxon>
        <taxon>Metamonada</taxon>
        <taxon>Diplomonadida</taxon>
        <taxon>Hexamitidae</taxon>
        <taxon>Hexamitinae</taxon>
        <taxon>Hexamita</taxon>
    </lineage>
</organism>
<sequence length="141" mass="15891">MGAKEELASSLKIIKMWKIQSLTLGPLNKILITQLRMVESNHLARIYIFCVKLLSKVTFCIYCVQFLAGGARTPYLLVGASQLHNDITNGYYLGNQNTRLQLTVGQDEQFNTFILNYNVAEGQSYLGGIYFQCGLEVGYYC</sequence>
<protein>
    <submittedName>
        <fullName evidence="2">Hypothetical_protein</fullName>
    </submittedName>
</protein>
<evidence type="ECO:0000313" key="2">
    <source>
        <dbReference type="EMBL" id="CAL6074299.1"/>
    </source>
</evidence>
<evidence type="ECO:0000313" key="1">
    <source>
        <dbReference type="EMBL" id="CAI9916268.1"/>
    </source>
</evidence>
<gene>
    <name evidence="1" type="ORF">HINF_LOCUS3913</name>
    <name evidence="2" type="ORF">HINF_LOCUS56621</name>
</gene>
<accession>A0AA86NBE3</accession>
<evidence type="ECO:0000313" key="3">
    <source>
        <dbReference type="Proteomes" id="UP001642409"/>
    </source>
</evidence>
<keyword evidence="3" id="KW-1185">Reference proteome</keyword>
<dbReference type="Proteomes" id="UP001642409">
    <property type="component" value="Unassembled WGS sequence"/>
</dbReference>